<accession>A0A8J3FJ50</accession>
<proteinExistence type="predicted"/>
<sequence length="91" mass="9997">MVDAQVTLDPTSMDPVQRKLRGPLQDQLTSALRNAVDRVGERYHGESVDEVADELLAETREGLHPDIAAGFVPDEDQLDDVAAALVDESRR</sequence>
<reference evidence="1" key="1">
    <citation type="journal article" date="2014" name="Int. J. Syst. Evol. Microbiol.">
        <title>Complete genome sequence of Corynebacterium casei LMG S-19264T (=DSM 44701T), isolated from a smear-ripened cheese.</title>
        <authorList>
            <consortium name="US DOE Joint Genome Institute (JGI-PGF)"/>
            <person name="Walter F."/>
            <person name="Albersmeier A."/>
            <person name="Kalinowski J."/>
            <person name="Ruckert C."/>
        </authorList>
    </citation>
    <scope>NUCLEOTIDE SEQUENCE</scope>
    <source>
        <strain evidence="1">JCM 3091</strain>
    </source>
</reference>
<organism evidence="1 2">
    <name type="scientific">Pilimelia terevasa</name>
    <dbReference type="NCBI Taxonomy" id="53372"/>
    <lineage>
        <taxon>Bacteria</taxon>
        <taxon>Bacillati</taxon>
        <taxon>Actinomycetota</taxon>
        <taxon>Actinomycetes</taxon>
        <taxon>Micromonosporales</taxon>
        <taxon>Micromonosporaceae</taxon>
        <taxon>Pilimelia</taxon>
    </lineage>
</organism>
<evidence type="ECO:0000313" key="1">
    <source>
        <dbReference type="EMBL" id="GGK37148.1"/>
    </source>
</evidence>
<dbReference type="RefSeq" id="WP_189115174.1">
    <property type="nucleotide sequence ID" value="NZ_BMQC01000012.1"/>
</dbReference>
<comment type="caution">
    <text evidence="1">The sequence shown here is derived from an EMBL/GenBank/DDBJ whole genome shotgun (WGS) entry which is preliminary data.</text>
</comment>
<dbReference type="AlphaFoldDB" id="A0A8J3FJ50"/>
<gene>
    <name evidence="1" type="ORF">GCM10010124_32280</name>
</gene>
<reference evidence="1" key="2">
    <citation type="submission" date="2020-09" db="EMBL/GenBank/DDBJ databases">
        <authorList>
            <person name="Sun Q."/>
            <person name="Ohkuma M."/>
        </authorList>
    </citation>
    <scope>NUCLEOTIDE SEQUENCE</scope>
    <source>
        <strain evidence="1">JCM 3091</strain>
    </source>
</reference>
<name>A0A8J3FJ50_9ACTN</name>
<dbReference type="EMBL" id="BMQC01000012">
    <property type="protein sequence ID" value="GGK37148.1"/>
    <property type="molecule type" value="Genomic_DNA"/>
</dbReference>
<dbReference type="Proteomes" id="UP000662200">
    <property type="component" value="Unassembled WGS sequence"/>
</dbReference>
<protein>
    <submittedName>
        <fullName evidence="1">Uncharacterized protein</fullName>
    </submittedName>
</protein>
<keyword evidence="2" id="KW-1185">Reference proteome</keyword>
<evidence type="ECO:0000313" key="2">
    <source>
        <dbReference type="Proteomes" id="UP000662200"/>
    </source>
</evidence>